<proteinExistence type="predicted"/>
<dbReference type="OrthoDB" id="9790710at2"/>
<keyword evidence="4" id="KW-1185">Reference proteome</keyword>
<keyword evidence="3" id="KW-0808">Transferase</keyword>
<dbReference type="CDD" id="cd03808">
    <property type="entry name" value="GT4_CapM-like"/>
    <property type="match status" value="1"/>
</dbReference>
<accession>A0A1G9FTA1</accession>
<dbReference type="Pfam" id="PF13579">
    <property type="entry name" value="Glyco_trans_4_4"/>
    <property type="match status" value="1"/>
</dbReference>
<feature type="domain" description="Glycosyltransferase subfamily 4-like N-terminal" evidence="2">
    <location>
        <begin position="44"/>
        <end position="197"/>
    </location>
</feature>
<organism evidence="3 4">
    <name type="scientific">Aliiruegeria lutimaris</name>
    <dbReference type="NCBI Taxonomy" id="571298"/>
    <lineage>
        <taxon>Bacteria</taxon>
        <taxon>Pseudomonadati</taxon>
        <taxon>Pseudomonadota</taxon>
        <taxon>Alphaproteobacteria</taxon>
        <taxon>Rhodobacterales</taxon>
        <taxon>Roseobacteraceae</taxon>
        <taxon>Aliiruegeria</taxon>
    </lineage>
</organism>
<dbReference type="Proteomes" id="UP000199382">
    <property type="component" value="Unassembled WGS sequence"/>
</dbReference>
<sequence length="428" mass="46697">MISSVHDTLRPPGGSRAGIQPAPARQRRVVIIGSLGYSLVNFRLDLMRRFQANGYDVLALAAEIDPDTAEILDSNGISHRELPMERTGTNPAQDLKSLWALVRELRAARPDIVIAYTMKPIVYGCLAARIASVPARYALFTGLGYAFMDPKPKGRRRLVRDISIGLHRLALRGIDGAFCYNSADRNDIRRFKLIPADVMLHDIPGSGVDTSRFAPTPVPAGPVRFLFVGRLLRSKGLAVLAQAAEKLKSEGLEFEIDILGPKDSNPDRIHDSELEAWQSAGLMRYLGSSDDVVPYLQRCSVFVLPTYLREGIPRSILEAMSCGRAVITTDSPGCGEMIEDGVSGLVVPRGDATALADAMRRFVLKPDLAETFGTAARSHVCRTNDVHLVNARLMQCMSIEGGSPTPNPYPTPPTTTQAPASRLEVRMP</sequence>
<dbReference type="InterPro" id="IPR028098">
    <property type="entry name" value="Glyco_trans_4-like_N"/>
</dbReference>
<dbReference type="Pfam" id="PF13692">
    <property type="entry name" value="Glyco_trans_1_4"/>
    <property type="match status" value="1"/>
</dbReference>
<reference evidence="3 4" key="1">
    <citation type="submission" date="2016-10" db="EMBL/GenBank/DDBJ databases">
        <authorList>
            <person name="de Groot N.N."/>
        </authorList>
    </citation>
    <scope>NUCLEOTIDE SEQUENCE [LARGE SCALE GENOMIC DNA]</scope>
    <source>
        <strain evidence="3 4">DSM 25294</strain>
    </source>
</reference>
<dbReference type="RefSeq" id="WP_093161850.1">
    <property type="nucleotide sequence ID" value="NZ_FNEK01000059.1"/>
</dbReference>
<evidence type="ECO:0000313" key="4">
    <source>
        <dbReference type="Proteomes" id="UP000199382"/>
    </source>
</evidence>
<dbReference type="STRING" id="571298.SAMN04488026_105915"/>
<name>A0A1G9FTA1_9RHOB</name>
<dbReference type="PANTHER" id="PTHR12526">
    <property type="entry name" value="GLYCOSYLTRANSFERASE"/>
    <property type="match status" value="1"/>
</dbReference>
<dbReference type="GO" id="GO:0016757">
    <property type="term" value="F:glycosyltransferase activity"/>
    <property type="evidence" value="ECO:0007669"/>
    <property type="project" value="TreeGrafter"/>
</dbReference>
<dbReference type="Gene3D" id="3.40.50.2000">
    <property type="entry name" value="Glycogen Phosphorylase B"/>
    <property type="match status" value="2"/>
</dbReference>
<evidence type="ECO:0000256" key="1">
    <source>
        <dbReference type="SAM" id="MobiDB-lite"/>
    </source>
</evidence>
<feature type="region of interest" description="Disordered" evidence="1">
    <location>
        <begin position="1"/>
        <end position="21"/>
    </location>
</feature>
<dbReference type="EMBL" id="FNEK01000059">
    <property type="protein sequence ID" value="SDK91562.1"/>
    <property type="molecule type" value="Genomic_DNA"/>
</dbReference>
<dbReference type="AlphaFoldDB" id="A0A1G9FTA1"/>
<dbReference type="SUPFAM" id="SSF53756">
    <property type="entry name" value="UDP-Glycosyltransferase/glycogen phosphorylase"/>
    <property type="match status" value="1"/>
</dbReference>
<protein>
    <submittedName>
        <fullName evidence="3">Glycosyltransferase involved in cell wall bisynthesis</fullName>
    </submittedName>
</protein>
<dbReference type="PANTHER" id="PTHR12526:SF638">
    <property type="entry name" value="SPORE COAT PROTEIN SA"/>
    <property type="match status" value="1"/>
</dbReference>
<feature type="region of interest" description="Disordered" evidence="1">
    <location>
        <begin position="401"/>
        <end position="428"/>
    </location>
</feature>
<evidence type="ECO:0000313" key="3">
    <source>
        <dbReference type="EMBL" id="SDK91562.1"/>
    </source>
</evidence>
<evidence type="ECO:0000259" key="2">
    <source>
        <dbReference type="Pfam" id="PF13579"/>
    </source>
</evidence>
<gene>
    <name evidence="3" type="ORF">SAMN04488026_105915</name>
</gene>